<sequence length="56" mass="6511">MKDKNPQDIKVNDGLTKLHEASEWVGEEEINRLVEKAKEDARINMDKHQAKQVKPK</sequence>
<proteinExistence type="predicted"/>
<protein>
    <submittedName>
        <fullName evidence="1">Uncharacterized protein</fullName>
    </submittedName>
</protein>
<reference evidence="1" key="2">
    <citation type="submission" date="2019-08" db="EMBL/GenBank/DDBJ databases">
        <title>Investigation of anaerobic lignin degradation for improved lignocellulosic biofuels.</title>
        <authorList>
            <person name="Deangelis K.PhD."/>
        </authorList>
    </citation>
    <scope>NUCLEOTIDE SEQUENCE [LARGE SCALE GENOMIC DNA]</scope>
    <source>
        <strain evidence="1">128R</strain>
    </source>
</reference>
<name>A0A542D6Y3_SERFO</name>
<evidence type="ECO:0000313" key="1">
    <source>
        <dbReference type="EMBL" id="TVZ68379.1"/>
    </source>
</evidence>
<comment type="caution">
    <text evidence="1">The sequence shown here is derived from an EMBL/GenBank/DDBJ whole genome shotgun (WGS) entry which is preliminary data.</text>
</comment>
<organism evidence="1">
    <name type="scientific">Serratia fonticola</name>
    <dbReference type="NCBI Taxonomy" id="47917"/>
    <lineage>
        <taxon>Bacteria</taxon>
        <taxon>Pseudomonadati</taxon>
        <taxon>Pseudomonadota</taxon>
        <taxon>Gammaproteobacteria</taxon>
        <taxon>Enterobacterales</taxon>
        <taxon>Yersiniaceae</taxon>
        <taxon>Serratia</taxon>
    </lineage>
</organism>
<reference evidence="1" key="1">
    <citation type="submission" date="2019-06" db="EMBL/GenBank/DDBJ databases">
        <authorList>
            <person name="Deangelis K."/>
            <person name="Huntemann M."/>
            <person name="Clum A."/>
            <person name="Pillay M."/>
            <person name="Palaniappan K."/>
            <person name="Varghese N."/>
            <person name="Mikhailova N."/>
            <person name="Stamatis D."/>
            <person name="Reddy T."/>
            <person name="Daum C."/>
            <person name="Shapiro N."/>
            <person name="Ivanova N."/>
            <person name="Kyrpides N."/>
            <person name="Woyke T."/>
        </authorList>
    </citation>
    <scope>NUCLEOTIDE SEQUENCE [LARGE SCALE GENOMIC DNA]</scope>
    <source>
        <strain evidence="1">128R</strain>
    </source>
</reference>
<dbReference type="EMBL" id="VISQ01000001">
    <property type="protein sequence ID" value="TVZ68379.1"/>
    <property type="molecule type" value="Genomic_DNA"/>
</dbReference>
<accession>A0A542D6Y3</accession>
<gene>
    <name evidence="1" type="ORF">FHU10_0809</name>
</gene>
<dbReference type="AlphaFoldDB" id="A0A542D6Y3"/>